<evidence type="ECO:0000256" key="1">
    <source>
        <dbReference type="ARBA" id="ARBA00004651"/>
    </source>
</evidence>
<evidence type="ECO:0000256" key="2">
    <source>
        <dbReference type="ARBA" id="ARBA00022475"/>
    </source>
</evidence>
<keyword evidence="5 6" id="KW-0472">Membrane</keyword>
<dbReference type="PANTHER" id="PTHR30086:SF20">
    <property type="entry name" value="ARGININE EXPORTER PROTEIN ARGO-RELATED"/>
    <property type="match status" value="1"/>
</dbReference>
<feature type="transmembrane region" description="Helical" evidence="6">
    <location>
        <begin position="37"/>
        <end position="65"/>
    </location>
</feature>
<name>A0ABW1KRK0_9PROT</name>
<organism evidence="7 8">
    <name type="scientific">Hyphococcus aureus</name>
    <dbReference type="NCBI Taxonomy" id="2666033"/>
    <lineage>
        <taxon>Bacteria</taxon>
        <taxon>Pseudomonadati</taxon>
        <taxon>Pseudomonadota</taxon>
        <taxon>Alphaproteobacteria</taxon>
        <taxon>Parvularculales</taxon>
        <taxon>Parvularculaceae</taxon>
        <taxon>Hyphococcus</taxon>
    </lineage>
</organism>
<feature type="transmembrane region" description="Helical" evidence="6">
    <location>
        <begin position="140"/>
        <end position="167"/>
    </location>
</feature>
<keyword evidence="8" id="KW-1185">Reference proteome</keyword>
<keyword evidence="3 6" id="KW-0812">Transmembrane</keyword>
<feature type="transmembrane region" description="Helical" evidence="6">
    <location>
        <begin position="111"/>
        <end position="133"/>
    </location>
</feature>
<feature type="transmembrane region" description="Helical" evidence="6">
    <location>
        <begin position="179"/>
        <end position="197"/>
    </location>
</feature>
<evidence type="ECO:0000256" key="6">
    <source>
        <dbReference type="SAM" id="Phobius"/>
    </source>
</evidence>
<sequence>MLADLLTLCLAVTVLLGSPGPAPMALAGVGAAYGPRRGVYFLFGLLAAAALVMLFSSFGVAAVLSAAPPLRLMLQCIAAAYILYLAMRVYRGAVGTETEKRAKAPNFSDGFILNIINPKAYAAFAAIFASFGLRYSDPALSAVATAAVTFFLVCLIDTGWLLAGGVFKRVTSNPEHGRIIRGVFAVMMAVTGLYSLTRL</sequence>
<accession>A0ABW1KRK0</accession>
<comment type="caution">
    <text evidence="7">The sequence shown here is derived from an EMBL/GenBank/DDBJ whole genome shotgun (WGS) entry which is preliminary data.</text>
</comment>
<feature type="transmembrane region" description="Helical" evidence="6">
    <location>
        <begin position="72"/>
        <end position="91"/>
    </location>
</feature>
<keyword evidence="4 6" id="KW-1133">Transmembrane helix</keyword>
<evidence type="ECO:0000313" key="7">
    <source>
        <dbReference type="EMBL" id="MFC6034439.1"/>
    </source>
</evidence>
<gene>
    <name evidence="7" type="ORF">ACFMB1_02725</name>
</gene>
<protein>
    <submittedName>
        <fullName evidence="7">LysE family translocator</fullName>
    </submittedName>
</protein>
<proteinExistence type="predicted"/>
<dbReference type="PANTHER" id="PTHR30086">
    <property type="entry name" value="ARGININE EXPORTER PROTEIN ARGO"/>
    <property type="match status" value="1"/>
</dbReference>
<evidence type="ECO:0000313" key="8">
    <source>
        <dbReference type="Proteomes" id="UP001596116"/>
    </source>
</evidence>
<comment type="subcellular location">
    <subcellularLocation>
        <location evidence="1">Cell membrane</location>
        <topology evidence="1">Multi-pass membrane protein</topology>
    </subcellularLocation>
</comment>
<evidence type="ECO:0000256" key="4">
    <source>
        <dbReference type="ARBA" id="ARBA00022989"/>
    </source>
</evidence>
<reference evidence="7 8" key="1">
    <citation type="submission" date="2024-09" db="EMBL/GenBank/DDBJ databases">
        <authorList>
            <person name="Zhang Z.-H."/>
        </authorList>
    </citation>
    <scope>NUCLEOTIDE SEQUENCE [LARGE SCALE GENOMIC DNA]</scope>
    <source>
        <strain evidence="7 8">HHTR114</strain>
    </source>
</reference>
<evidence type="ECO:0000256" key="3">
    <source>
        <dbReference type="ARBA" id="ARBA00022692"/>
    </source>
</evidence>
<dbReference type="RefSeq" id="WP_379880241.1">
    <property type="nucleotide sequence ID" value="NZ_JBHPON010000001.1"/>
</dbReference>
<dbReference type="Pfam" id="PF01810">
    <property type="entry name" value="LysE"/>
    <property type="match status" value="1"/>
</dbReference>
<dbReference type="EMBL" id="JBHPON010000001">
    <property type="protein sequence ID" value="MFC6034439.1"/>
    <property type="molecule type" value="Genomic_DNA"/>
</dbReference>
<dbReference type="InterPro" id="IPR001123">
    <property type="entry name" value="LeuE-type"/>
</dbReference>
<keyword evidence="2" id="KW-1003">Cell membrane</keyword>
<dbReference type="Proteomes" id="UP001596116">
    <property type="component" value="Unassembled WGS sequence"/>
</dbReference>
<evidence type="ECO:0000256" key="5">
    <source>
        <dbReference type="ARBA" id="ARBA00023136"/>
    </source>
</evidence>